<accession>A0A239HPV6</accession>
<name>A0A239HPV6_9BACT</name>
<gene>
    <name evidence="2" type="ORF">SAMN06296052_11454</name>
</gene>
<dbReference type="OrthoDB" id="1428328at2"/>
<keyword evidence="1" id="KW-0812">Transmembrane</keyword>
<keyword evidence="3" id="KW-1185">Reference proteome</keyword>
<keyword evidence="1" id="KW-1133">Transmembrane helix</keyword>
<proteinExistence type="predicted"/>
<feature type="transmembrane region" description="Helical" evidence="1">
    <location>
        <begin position="259"/>
        <end position="277"/>
    </location>
</feature>
<dbReference type="AlphaFoldDB" id="A0A239HPV6"/>
<dbReference type="RefSeq" id="WP_089320095.1">
    <property type="nucleotide sequence ID" value="NZ_FZOQ01000014.1"/>
</dbReference>
<evidence type="ECO:0000313" key="2">
    <source>
        <dbReference type="EMBL" id="SNS82294.1"/>
    </source>
</evidence>
<evidence type="ECO:0000256" key="1">
    <source>
        <dbReference type="SAM" id="Phobius"/>
    </source>
</evidence>
<feature type="transmembrane region" description="Helical" evidence="1">
    <location>
        <begin position="307"/>
        <end position="327"/>
    </location>
</feature>
<organism evidence="2 3">
    <name type="scientific">Pontibacter ummariensis</name>
    <dbReference type="NCBI Taxonomy" id="1610492"/>
    <lineage>
        <taxon>Bacteria</taxon>
        <taxon>Pseudomonadati</taxon>
        <taxon>Bacteroidota</taxon>
        <taxon>Cytophagia</taxon>
        <taxon>Cytophagales</taxon>
        <taxon>Hymenobacteraceae</taxon>
        <taxon>Pontibacter</taxon>
    </lineage>
</organism>
<evidence type="ECO:0000313" key="3">
    <source>
        <dbReference type="Proteomes" id="UP000198432"/>
    </source>
</evidence>
<sequence>MINFDELEETSEDIARQKGHVIHDLNFKLKMIELIKPSLIGSGGIFFLSLIQKPEAQNELKQLFRLTSRVQKLNLSDFPYQLLQSLHQNIDKVLCLFSSQLDLYYERNINVDHNKRHSLVTEIPRLGADNNIRSLKQTFYPTVFKNDKNGEGHSVFISHVANLNRSLRDILLQKVFDLVDAPYFSKEINALKKSFFDFEEGVKAKRTEFESSFNQDKNKLIKGLEEAVENAKSAALQAGVANHYAVFQKEATSHQRKSLLWLACLIIMVITTVVSVIKLGDIINSTYTFPIKVPETLVPETIRFHTIQYILNKIVILSALFYFLSVCSKNYKAHRHNYVLNKHRQNALATFQAFTSATDDEQIKNAVLLEATRTIFSNQHTGYMNVDADSDSPNKIIEIIKSTGLSKSA</sequence>
<reference evidence="3" key="1">
    <citation type="submission" date="2017-06" db="EMBL/GenBank/DDBJ databases">
        <authorList>
            <person name="Varghese N."/>
            <person name="Submissions S."/>
        </authorList>
    </citation>
    <scope>NUCLEOTIDE SEQUENCE [LARGE SCALE GENOMIC DNA]</scope>
    <source>
        <strain evidence="3">NKM1</strain>
    </source>
</reference>
<keyword evidence="1" id="KW-0472">Membrane</keyword>
<dbReference type="Proteomes" id="UP000198432">
    <property type="component" value="Unassembled WGS sequence"/>
</dbReference>
<protein>
    <submittedName>
        <fullName evidence="2">Uncharacterized protein</fullName>
    </submittedName>
</protein>
<dbReference type="EMBL" id="FZOQ01000014">
    <property type="protein sequence ID" value="SNS82294.1"/>
    <property type="molecule type" value="Genomic_DNA"/>
</dbReference>